<dbReference type="Proteomes" id="UP000606991">
    <property type="component" value="Unassembled WGS sequence"/>
</dbReference>
<comment type="caution">
    <text evidence="2">The sequence shown here is derived from an EMBL/GenBank/DDBJ whole genome shotgun (WGS) entry which is preliminary data.</text>
</comment>
<dbReference type="AlphaFoldDB" id="A0A2W5Z1Z7"/>
<dbReference type="EMBL" id="QHBU01000213">
    <property type="protein sequence ID" value="PZR79273.1"/>
    <property type="molecule type" value="Genomic_DNA"/>
</dbReference>
<proteinExistence type="predicted"/>
<reference evidence="2" key="2">
    <citation type="submission" date="2018-05" db="EMBL/GenBank/DDBJ databases">
        <authorList>
            <person name="Ferrari B."/>
        </authorList>
    </citation>
    <scope>NUCLEOTIDE SEQUENCE</scope>
    <source>
        <strain evidence="2">RRmetagenome_bin12</strain>
    </source>
</reference>
<organism evidence="2 3">
    <name type="scientific">Candidatus Aeolococcus gillhamiae</name>
    <dbReference type="NCBI Taxonomy" id="3127015"/>
    <lineage>
        <taxon>Bacteria</taxon>
        <taxon>Bacillati</taxon>
        <taxon>Candidatus Dormiibacterota</taxon>
        <taxon>Candidatus Dormibacteria</taxon>
        <taxon>Candidatus Aeolococcales</taxon>
        <taxon>Candidatus Aeolococcaceae</taxon>
        <taxon>Candidatus Aeolococcus</taxon>
    </lineage>
</organism>
<name>A0A2W5Z1Z7_9BACT</name>
<sequence>MASVLKRRGRIQVRLDEPERTAILDILERLRAHLSRALATTPRAYEDDTKQAEYDRWVRPEIERGYEADLDVIRDALRSGDELLVLTEVQVFAWLRAFNQLRLAAGSLLGITEDGWETAATDELRAQPEFGMLMALGWLQEELVAALES</sequence>
<dbReference type="InterPro" id="IPR018561">
    <property type="entry name" value="AosR"/>
</dbReference>
<dbReference type="RefSeq" id="WP_337313779.1">
    <property type="nucleotide sequence ID" value="NZ_JAEKNS010000146.1"/>
</dbReference>
<evidence type="ECO:0000313" key="4">
    <source>
        <dbReference type="Proteomes" id="UP000606991"/>
    </source>
</evidence>
<dbReference type="Proteomes" id="UP000248724">
    <property type="component" value="Unassembled WGS sequence"/>
</dbReference>
<protein>
    <submittedName>
        <fullName evidence="1">DUF2017 family protein</fullName>
    </submittedName>
</protein>
<gene>
    <name evidence="2" type="ORF">DLM65_11195</name>
    <name evidence="1" type="ORF">JF886_14705</name>
</gene>
<evidence type="ECO:0000313" key="1">
    <source>
        <dbReference type="EMBL" id="MBJ7596077.1"/>
    </source>
</evidence>
<evidence type="ECO:0000313" key="2">
    <source>
        <dbReference type="EMBL" id="PZR79273.1"/>
    </source>
</evidence>
<reference evidence="2 3" key="1">
    <citation type="journal article" date="2017" name="Nature">
        <title>Atmospheric trace gases support primary production in Antarctic desert surface soil.</title>
        <authorList>
            <person name="Ji M."/>
            <person name="Greening C."/>
            <person name="Vanwonterghem I."/>
            <person name="Carere C.R."/>
            <person name="Bay S.K."/>
            <person name="Steen J.A."/>
            <person name="Montgomery K."/>
            <person name="Lines T."/>
            <person name="Beardall J."/>
            <person name="van Dorst J."/>
            <person name="Snape I."/>
            <person name="Stott M.B."/>
            <person name="Hugenholtz P."/>
            <person name="Ferrari B.C."/>
        </authorList>
    </citation>
    <scope>NUCLEOTIDE SEQUENCE [LARGE SCALE GENOMIC DNA]</scope>
    <source>
        <strain evidence="2">RRmetagenome_bin12</strain>
    </source>
</reference>
<reference evidence="1 4" key="3">
    <citation type="submission" date="2020-10" db="EMBL/GenBank/DDBJ databases">
        <title>Ca. Dormibacterota MAGs.</title>
        <authorList>
            <person name="Montgomery K."/>
        </authorList>
    </citation>
    <scope>NUCLEOTIDE SEQUENCE [LARGE SCALE GENOMIC DNA]</scope>
    <source>
        <strain evidence="1">SC8812_S17_18</strain>
    </source>
</reference>
<accession>A0A934NB89</accession>
<dbReference type="EMBL" id="JAEKNS010000146">
    <property type="protein sequence ID" value="MBJ7596077.1"/>
    <property type="molecule type" value="Genomic_DNA"/>
</dbReference>
<accession>A0A2W5Z1Z7</accession>
<evidence type="ECO:0000313" key="3">
    <source>
        <dbReference type="Proteomes" id="UP000248724"/>
    </source>
</evidence>
<dbReference type="Pfam" id="PF09438">
    <property type="entry name" value="DUF2017"/>
    <property type="match status" value="1"/>
</dbReference>